<dbReference type="GO" id="GO:0000164">
    <property type="term" value="C:protein phosphatase type 1 complex"/>
    <property type="evidence" value="ECO:0007669"/>
    <property type="project" value="TreeGrafter"/>
</dbReference>
<dbReference type="AlphaFoldDB" id="A0A1L8DN37"/>
<dbReference type="GO" id="GO:0008157">
    <property type="term" value="F:protein phosphatase 1 binding"/>
    <property type="evidence" value="ECO:0007669"/>
    <property type="project" value="TreeGrafter"/>
</dbReference>
<dbReference type="InterPro" id="IPR038175">
    <property type="entry name" value="CBM21_dom_sf"/>
</dbReference>
<feature type="domain" description="CBM21" evidence="1">
    <location>
        <begin position="163"/>
        <end position="273"/>
    </location>
</feature>
<organism evidence="2">
    <name type="scientific">Nyssomyia neivai</name>
    <dbReference type="NCBI Taxonomy" id="330878"/>
    <lineage>
        <taxon>Eukaryota</taxon>
        <taxon>Metazoa</taxon>
        <taxon>Ecdysozoa</taxon>
        <taxon>Arthropoda</taxon>
        <taxon>Hexapoda</taxon>
        <taxon>Insecta</taxon>
        <taxon>Pterygota</taxon>
        <taxon>Neoptera</taxon>
        <taxon>Endopterygota</taxon>
        <taxon>Diptera</taxon>
        <taxon>Nematocera</taxon>
        <taxon>Psychodoidea</taxon>
        <taxon>Psychodidae</taxon>
        <taxon>Nyssomyia</taxon>
    </lineage>
</organism>
<accession>A0A1L8DN37</accession>
<evidence type="ECO:0000313" key="2">
    <source>
        <dbReference type="EMBL" id="JAV07873.1"/>
    </source>
</evidence>
<dbReference type="PANTHER" id="PTHR12307">
    <property type="entry name" value="PROTEIN PHOSPHATASE 1 REGULATORY SUBUNIT"/>
    <property type="match status" value="1"/>
</dbReference>
<name>A0A1L8DN37_9DIPT</name>
<dbReference type="Gene3D" id="2.60.40.2440">
    <property type="entry name" value="Carbohydrate binding type-21 domain"/>
    <property type="match status" value="1"/>
</dbReference>
<dbReference type="InterPro" id="IPR050782">
    <property type="entry name" value="PP1_regulatory_subunit_3"/>
</dbReference>
<dbReference type="PANTHER" id="PTHR12307:SF48">
    <property type="entry name" value="PROTEIN PHOSPHATASE 1 REGULATORY SUBUNIT"/>
    <property type="match status" value="1"/>
</dbReference>
<evidence type="ECO:0000259" key="1">
    <source>
        <dbReference type="PROSITE" id="PS51159"/>
    </source>
</evidence>
<dbReference type="GO" id="GO:0005979">
    <property type="term" value="P:regulation of glycogen biosynthetic process"/>
    <property type="evidence" value="ECO:0007669"/>
    <property type="project" value="TreeGrafter"/>
</dbReference>
<dbReference type="Pfam" id="PF03370">
    <property type="entry name" value="CBM_21"/>
    <property type="match status" value="1"/>
</dbReference>
<sequence>MPVNYDMVISQSPPVFSHSPPTGFLSDCTVNFRRPFETPCYRPAVLLASPTNQRKNTLSIKMANLPKRSCLITHADTLSTSCQNGNSKSQAEPGGRMKKRVIFADDKGLELVQVKVMSEPSNVPPFWSLQFLAHVTQGMISPVPPEQWVVDFQQPASDYLAFRQKLEEKNVSLENVIVKENDSIVMGTVKVKNLHYSKEVIVRATWDSWKGQEDIFCVFSKVSGASGAYVLYDTFSFRLTLPPASKTLEFCVCYRSNGKEYWDNNDGHNYTLSKRLSDKPSDTFMSFDRTKAQTIAAEQGIKVPTSWSEVSSWNQTDSPYCLKENEENTWRSTVEGLPHNRTTISER</sequence>
<reference evidence="2" key="1">
    <citation type="submission" date="2016-12" db="EMBL/GenBank/DDBJ databases">
        <title>An insight into the sialome and mialome of the sand fly, Nyssomyia neivai.</title>
        <authorList>
            <person name="Sebastian V."/>
            <person name="Goulart T.M."/>
            <person name="Oliveira W."/>
            <person name="Calvo E."/>
            <person name="Oliveira L.F."/>
            <person name="Pinto M.C."/>
            <person name="Rosselino A.M."/>
            <person name="Ribeiro J.M."/>
        </authorList>
    </citation>
    <scope>NUCLEOTIDE SEQUENCE</scope>
</reference>
<dbReference type="PROSITE" id="PS51159">
    <property type="entry name" value="CBM21"/>
    <property type="match status" value="1"/>
</dbReference>
<protein>
    <submittedName>
        <fullName evidence="2">Putative phosphatase regulatory subunit</fullName>
    </submittedName>
</protein>
<dbReference type="EMBL" id="GFDF01006211">
    <property type="protein sequence ID" value="JAV07873.1"/>
    <property type="molecule type" value="Transcribed_RNA"/>
</dbReference>
<proteinExistence type="predicted"/>
<dbReference type="InterPro" id="IPR005036">
    <property type="entry name" value="CBM21_dom"/>
</dbReference>
<dbReference type="GO" id="GO:2001069">
    <property type="term" value="F:glycogen binding"/>
    <property type="evidence" value="ECO:0007669"/>
    <property type="project" value="TreeGrafter"/>
</dbReference>